<keyword evidence="2" id="KW-1185">Reference proteome</keyword>
<proteinExistence type="predicted"/>
<organism evidence="1 2">
    <name type="scientific">Peronosclerospora sorghi</name>
    <dbReference type="NCBI Taxonomy" id="230839"/>
    <lineage>
        <taxon>Eukaryota</taxon>
        <taxon>Sar</taxon>
        <taxon>Stramenopiles</taxon>
        <taxon>Oomycota</taxon>
        <taxon>Peronosporomycetes</taxon>
        <taxon>Peronosporales</taxon>
        <taxon>Peronosporaceae</taxon>
        <taxon>Peronosclerospora</taxon>
    </lineage>
</organism>
<dbReference type="EMBL" id="CM047580">
    <property type="protein sequence ID" value="KAI9920878.1"/>
    <property type="molecule type" value="Genomic_DNA"/>
</dbReference>
<evidence type="ECO:0000313" key="1">
    <source>
        <dbReference type="EMBL" id="KAI9920878.1"/>
    </source>
</evidence>
<sequence length="310" mass="35112">MAFEVDEDLPGSVLLHTMRSPLYRFEDTGLASQDQMGDQAAVAKRTARRLQSNPISAARNDTLTRTKSSANLSSKPAQQGCQPPFDDFQPVTRERASSDGGQSVDDIPLIEDEELLRPSFSSCLSSITAIDSSTNSSKKEKKSTLRIRCYEGKFQNRQGQLLFYFSLFPPDKTAMRGIILHLHDMGDHCRRSAPLYERFCSEGFCVITYDLLNHGASDYDKFNTRVHISNFDDYVDDTNDFITFGKNKIYKAALCTITLITHTEERKNARLHQSCHLLFQALHLVLSTVYKTIYTHPMASQYVAGMAFYW</sequence>
<dbReference type="Proteomes" id="UP001163321">
    <property type="component" value="Chromosome 1"/>
</dbReference>
<name>A0ACC0WS20_9STRA</name>
<gene>
    <name evidence="1" type="ORF">PsorP6_002402</name>
</gene>
<protein>
    <submittedName>
        <fullName evidence="1">Uncharacterized protein</fullName>
    </submittedName>
</protein>
<comment type="caution">
    <text evidence="1">The sequence shown here is derived from an EMBL/GenBank/DDBJ whole genome shotgun (WGS) entry which is preliminary data.</text>
</comment>
<reference evidence="1 2" key="1">
    <citation type="journal article" date="2022" name="bioRxiv">
        <title>The genome of the oomycete Peronosclerospora sorghi, a cosmopolitan pathogen of maize and sorghum, is inflated with dispersed pseudogenes.</title>
        <authorList>
            <person name="Fletcher K."/>
            <person name="Martin F."/>
            <person name="Isakeit T."/>
            <person name="Cavanaugh K."/>
            <person name="Magill C."/>
            <person name="Michelmore R."/>
        </authorList>
    </citation>
    <scope>NUCLEOTIDE SEQUENCE [LARGE SCALE GENOMIC DNA]</scope>
    <source>
        <strain evidence="1">P6</strain>
    </source>
</reference>
<evidence type="ECO:0000313" key="2">
    <source>
        <dbReference type="Proteomes" id="UP001163321"/>
    </source>
</evidence>
<accession>A0ACC0WS20</accession>